<evidence type="ECO:0000259" key="10">
    <source>
        <dbReference type="PROSITE" id="PS50928"/>
    </source>
</evidence>
<dbReference type="InterPro" id="IPR035906">
    <property type="entry name" value="MetI-like_sf"/>
</dbReference>
<feature type="transmembrane region" description="Helical" evidence="9">
    <location>
        <begin position="138"/>
        <end position="161"/>
    </location>
</feature>
<feature type="transmembrane region" description="Helical" evidence="9">
    <location>
        <begin position="17"/>
        <end position="43"/>
    </location>
</feature>
<dbReference type="Pfam" id="PF00528">
    <property type="entry name" value="BPD_transp_1"/>
    <property type="match status" value="1"/>
</dbReference>
<organism evidence="11 12">
    <name type="scientific">Pedobacter alpinus</name>
    <dbReference type="NCBI Taxonomy" id="1590643"/>
    <lineage>
        <taxon>Bacteria</taxon>
        <taxon>Pseudomonadati</taxon>
        <taxon>Bacteroidota</taxon>
        <taxon>Sphingobacteriia</taxon>
        <taxon>Sphingobacteriales</taxon>
        <taxon>Sphingobacteriaceae</taxon>
        <taxon>Pedobacter</taxon>
    </lineage>
</organism>
<dbReference type="NCBIfam" id="TIGR00974">
    <property type="entry name" value="3a0107s02c"/>
    <property type="match status" value="1"/>
</dbReference>
<keyword evidence="8 9" id="KW-0472">Membrane</keyword>
<evidence type="ECO:0000313" key="11">
    <source>
        <dbReference type="EMBL" id="MFD2730777.1"/>
    </source>
</evidence>
<proteinExistence type="inferred from homology"/>
<evidence type="ECO:0000256" key="4">
    <source>
        <dbReference type="ARBA" id="ARBA00022448"/>
    </source>
</evidence>
<dbReference type="PROSITE" id="PS50928">
    <property type="entry name" value="ABC_TM1"/>
    <property type="match status" value="1"/>
</dbReference>
<keyword evidence="6 9" id="KW-0812">Transmembrane</keyword>
<sequence>MNKVFFSARAKDKTFKVFAIFCTFTCLLTLLVLIADILIKGLSRLNWSFFANLPSRFPEQSGIYTAIAGMVSLLFFTILIALPIGILSGIYLQEYGNKNRLAKFIEINISNLAGVPSVIYGILGLQLFVRMAGLGNSILSGALTLALLIMPVIIVSTREAIKAVPDTLREAAFGLGATRLQTIYRVVLPASFGGILTGIILSVSRAIGETAPLIVVGALAYVPFIPEGPLDQYTSLPIQIFNWTSRPQQGFVDNAAAGIIVLLVFTFLLNGIAIVLRNRWYKKTTI</sequence>
<keyword evidence="4" id="KW-0813">Transport</keyword>
<evidence type="ECO:0000256" key="8">
    <source>
        <dbReference type="ARBA" id="ARBA00023136"/>
    </source>
</evidence>
<feature type="transmembrane region" description="Helical" evidence="9">
    <location>
        <begin position="255"/>
        <end position="276"/>
    </location>
</feature>
<dbReference type="RefSeq" id="WP_379044552.1">
    <property type="nucleotide sequence ID" value="NZ_JBHSKW010000042.1"/>
</dbReference>
<name>A0ABW5TNB8_9SPHI</name>
<gene>
    <name evidence="11" type="primary">pstA</name>
    <name evidence="11" type="ORF">ACFSSE_03600</name>
</gene>
<dbReference type="InterPro" id="IPR005672">
    <property type="entry name" value="Phosphate_PstA"/>
</dbReference>
<keyword evidence="5 9" id="KW-1003">Cell membrane</keyword>
<feature type="transmembrane region" description="Helical" evidence="9">
    <location>
        <begin position="112"/>
        <end position="132"/>
    </location>
</feature>
<evidence type="ECO:0000256" key="3">
    <source>
        <dbReference type="ARBA" id="ARBA00016864"/>
    </source>
</evidence>
<evidence type="ECO:0000256" key="7">
    <source>
        <dbReference type="ARBA" id="ARBA00022989"/>
    </source>
</evidence>
<comment type="subcellular location">
    <subcellularLocation>
        <location evidence="1 9">Cell membrane</location>
        <topology evidence="1 9">Multi-pass membrane protein</topology>
    </subcellularLocation>
</comment>
<dbReference type="PANTHER" id="PTHR43470:SF5">
    <property type="entry name" value="PHOSPHATE TRANSPORT SYSTEM PERMEASE PROTEIN PSTA"/>
    <property type="match status" value="1"/>
</dbReference>
<reference evidence="12" key="1">
    <citation type="journal article" date="2019" name="Int. J. Syst. Evol. Microbiol.">
        <title>The Global Catalogue of Microorganisms (GCM) 10K type strain sequencing project: providing services to taxonomists for standard genome sequencing and annotation.</title>
        <authorList>
            <consortium name="The Broad Institute Genomics Platform"/>
            <consortium name="The Broad Institute Genome Sequencing Center for Infectious Disease"/>
            <person name="Wu L."/>
            <person name="Ma J."/>
        </authorList>
    </citation>
    <scope>NUCLEOTIDE SEQUENCE [LARGE SCALE GENOMIC DNA]</scope>
    <source>
        <strain evidence="12">KCTC 42456</strain>
    </source>
</reference>
<dbReference type="CDD" id="cd06261">
    <property type="entry name" value="TM_PBP2"/>
    <property type="match status" value="1"/>
</dbReference>
<comment type="caution">
    <text evidence="11">The sequence shown here is derived from an EMBL/GenBank/DDBJ whole genome shotgun (WGS) entry which is preliminary data.</text>
</comment>
<accession>A0ABW5TNB8</accession>
<evidence type="ECO:0000256" key="6">
    <source>
        <dbReference type="ARBA" id="ARBA00022692"/>
    </source>
</evidence>
<evidence type="ECO:0000256" key="2">
    <source>
        <dbReference type="ARBA" id="ARBA00007069"/>
    </source>
</evidence>
<protein>
    <recommendedName>
        <fullName evidence="3 9">Phosphate transport system permease protein PstA</fullName>
    </recommendedName>
</protein>
<feature type="transmembrane region" description="Helical" evidence="9">
    <location>
        <begin position="63"/>
        <end position="92"/>
    </location>
</feature>
<dbReference type="SUPFAM" id="SSF161098">
    <property type="entry name" value="MetI-like"/>
    <property type="match status" value="1"/>
</dbReference>
<keyword evidence="12" id="KW-1185">Reference proteome</keyword>
<dbReference type="EMBL" id="JBHULV010000008">
    <property type="protein sequence ID" value="MFD2730777.1"/>
    <property type="molecule type" value="Genomic_DNA"/>
</dbReference>
<dbReference type="InterPro" id="IPR000515">
    <property type="entry name" value="MetI-like"/>
</dbReference>
<feature type="domain" description="ABC transmembrane type-1" evidence="10">
    <location>
        <begin position="67"/>
        <end position="273"/>
    </location>
</feature>
<evidence type="ECO:0000256" key="1">
    <source>
        <dbReference type="ARBA" id="ARBA00004651"/>
    </source>
</evidence>
<dbReference type="PANTHER" id="PTHR43470">
    <property type="entry name" value="PHOSPHATE TRANSPORT SYSTEM PERMEASE PROTEIN PSTA-RELATED"/>
    <property type="match status" value="1"/>
</dbReference>
<comment type="similarity">
    <text evidence="2 9">Belongs to the binding-protein-dependent transport system permease family. CysTW subfamily.</text>
</comment>
<evidence type="ECO:0000313" key="12">
    <source>
        <dbReference type="Proteomes" id="UP001597546"/>
    </source>
</evidence>
<evidence type="ECO:0000256" key="5">
    <source>
        <dbReference type="ARBA" id="ARBA00022475"/>
    </source>
</evidence>
<evidence type="ECO:0000256" key="9">
    <source>
        <dbReference type="RuleBase" id="RU363043"/>
    </source>
</evidence>
<dbReference type="Proteomes" id="UP001597546">
    <property type="component" value="Unassembled WGS sequence"/>
</dbReference>
<dbReference type="Gene3D" id="1.10.3720.10">
    <property type="entry name" value="MetI-like"/>
    <property type="match status" value="1"/>
</dbReference>
<feature type="transmembrane region" description="Helical" evidence="9">
    <location>
        <begin position="182"/>
        <end position="203"/>
    </location>
</feature>
<keyword evidence="7 9" id="KW-1133">Transmembrane helix</keyword>